<feature type="compositionally biased region" description="Low complexity" evidence="2">
    <location>
        <begin position="289"/>
        <end position="330"/>
    </location>
</feature>
<dbReference type="InterPro" id="IPR036908">
    <property type="entry name" value="RlpA-like_sf"/>
</dbReference>
<protein>
    <recommendedName>
        <fullName evidence="5">Expansin</fullName>
    </recommendedName>
</protein>
<proteinExistence type="predicted"/>
<dbReference type="SUPFAM" id="SSF50685">
    <property type="entry name" value="Barwin-like endoglucanases"/>
    <property type="match status" value="1"/>
</dbReference>
<feature type="region of interest" description="Disordered" evidence="2">
    <location>
        <begin position="288"/>
        <end position="347"/>
    </location>
</feature>
<keyword evidence="4" id="KW-1185">Reference proteome</keyword>
<reference evidence="3 4" key="1">
    <citation type="journal article" date="2024" name="Nat. Commun.">
        <title>Phylogenomics reveals the evolutionary origins of lichenization in chlorophyte algae.</title>
        <authorList>
            <person name="Puginier C."/>
            <person name="Libourel C."/>
            <person name="Otte J."/>
            <person name="Skaloud P."/>
            <person name="Haon M."/>
            <person name="Grisel S."/>
            <person name="Petersen M."/>
            <person name="Berrin J.G."/>
            <person name="Delaux P.M."/>
            <person name="Dal Grande F."/>
            <person name="Keller J."/>
        </authorList>
    </citation>
    <scope>NUCLEOTIDE SEQUENCE [LARGE SCALE GENOMIC DNA]</scope>
    <source>
        <strain evidence="3 4">SAG 245.80</strain>
    </source>
</reference>
<accession>A0AAW1RJX8</accession>
<evidence type="ECO:0000313" key="3">
    <source>
        <dbReference type="EMBL" id="KAK9834151.1"/>
    </source>
</evidence>
<evidence type="ECO:0008006" key="5">
    <source>
        <dbReference type="Google" id="ProtNLM"/>
    </source>
</evidence>
<gene>
    <name evidence="3" type="ORF">WJX81_003220</name>
</gene>
<name>A0AAW1RJX8_9CHLO</name>
<dbReference type="CDD" id="cd22271">
    <property type="entry name" value="DPBB_EXP_N-like"/>
    <property type="match status" value="1"/>
</dbReference>
<sequence length="347" mass="37283">MPIAGRIYRRSGVRGQQGCCQSFCKMLSKVLFALCAAALVATASAGYNWASVLNSNKLQYGDGTFYGQQSDQDERGTCSFGSNFANTMHLPWSNGTHNTVALNDNMFSDSLPCGTCIMYRGVGQGIGTTPIPQNWTRAIVNNRCPECSFGDIDLNLNGDGRWKVQWHAMPCNVGDSKLHYSIVVSTYYWFSLVVSNTRIPVSQVEVKINNVWIKMQRANNNQWPYYNTNGPWQTGFPMPVRVTSIAGETVEDTIAGPSGGEGHVQFSADRIVPQENLAEAVAGGWDYGSSPASSSSNATAPSPSSSSAPAPAPQVAMPAPTAASARATPTNEQYAAVGGRRLLSSRV</sequence>
<dbReference type="InterPro" id="IPR036749">
    <property type="entry name" value="Expansin_CBD_sf"/>
</dbReference>
<dbReference type="EMBL" id="JALJOU010000033">
    <property type="protein sequence ID" value="KAK9834151.1"/>
    <property type="molecule type" value="Genomic_DNA"/>
</dbReference>
<organism evidence="3 4">
    <name type="scientific">Elliptochloris bilobata</name>
    <dbReference type="NCBI Taxonomy" id="381761"/>
    <lineage>
        <taxon>Eukaryota</taxon>
        <taxon>Viridiplantae</taxon>
        <taxon>Chlorophyta</taxon>
        <taxon>core chlorophytes</taxon>
        <taxon>Trebouxiophyceae</taxon>
        <taxon>Trebouxiophyceae incertae sedis</taxon>
        <taxon>Elliptochloris clade</taxon>
        <taxon>Elliptochloris</taxon>
    </lineage>
</organism>
<evidence type="ECO:0000256" key="2">
    <source>
        <dbReference type="SAM" id="MobiDB-lite"/>
    </source>
</evidence>
<dbReference type="InterPro" id="IPR051477">
    <property type="entry name" value="Expansin_CellWall"/>
</dbReference>
<dbReference type="Proteomes" id="UP001445335">
    <property type="component" value="Unassembled WGS sequence"/>
</dbReference>
<dbReference type="PANTHER" id="PTHR31836:SF21">
    <property type="entry name" value="EXPANSIN-LIKE PROTEIN 7"/>
    <property type="match status" value="1"/>
</dbReference>
<dbReference type="Gene3D" id="2.40.40.10">
    <property type="entry name" value="RlpA-like domain"/>
    <property type="match status" value="1"/>
</dbReference>
<evidence type="ECO:0000313" key="4">
    <source>
        <dbReference type="Proteomes" id="UP001445335"/>
    </source>
</evidence>
<dbReference type="AlphaFoldDB" id="A0AAW1RJX8"/>
<evidence type="ECO:0000256" key="1">
    <source>
        <dbReference type="ARBA" id="ARBA00022729"/>
    </source>
</evidence>
<keyword evidence="1" id="KW-0732">Signal</keyword>
<dbReference type="PANTHER" id="PTHR31836">
    <property type="match status" value="1"/>
</dbReference>
<comment type="caution">
    <text evidence="3">The sequence shown here is derived from an EMBL/GenBank/DDBJ whole genome shotgun (WGS) entry which is preliminary data.</text>
</comment>
<dbReference type="Gene3D" id="2.60.40.760">
    <property type="entry name" value="Expansin, cellulose-binding-like domain"/>
    <property type="match status" value="1"/>
</dbReference>
<dbReference type="SUPFAM" id="SSF49590">
    <property type="entry name" value="PHL pollen allergen"/>
    <property type="match status" value="1"/>
</dbReference>